<dbReference type="PROSITE" id="PS50893">
    <property type="entry name" value="ABC_TRANSPORTER_2"/>
    <property type="match status" value="1"/>
</dbReference>
<dbReference type="EMBL" id="RPFW01000001">
    <property type="protein sequence ID" value="TVZ06934.1"/>
    <property type="molecule type" value="Genomic_DNA"/>
</dbReference>
<organism evidence="5 6">
    <name type="scientific">Trebonia kvetii</name>
    <dbReference type="NCBI Taxonomy" id="2480626"/>
    <lineage>
        <taxon>Bacteria</taxon>
        <taxon>Bacillati</taxon>
        <taxon>Actinomycetota</taxon>
        <taxon>Actinomycetes</taxon>
        <taxon>Streptosporangiales</taxon>
        <taxon>Treboniaceae</taxon>
        <taxon>Trebonia</taxon>
    </lineage>
</organism>
<keyword evidence="1" id="KW-0813">Transport</keyword>
<sequence length="278" mass="29676">MKVRGTVTAATPPSAAGARPPLLEVSGLRVTYGGVVAVSDVDLRIAEGTIYGLIGPNGAGKTSMVDALTGYTRPAAGRIVFGGREIGGLRPYQRARLGLARTFQSGELFDDLTVEENLLVASERVTLGLALRELVLPRRPADGDRTNRDSVDWAISVCGLEDVADRYPAQISLGRRKLVGIARALARRPRLVLLDEPAAGLDTTESLELGRRLRTLPEEHGVTVFLIDHDMGLVLSVCDHLTVLDFGRRIADGTPAVIREDPRVIEAYLGGQHAGSGA</sequence>
<evidence type="ECO:0000313" key="6">
    <source>
        <dbReference type="Proteomes" id="UP000460272"/>
    </source>
</evidence>
<dbReference type="InterPro" id="IPR032823">
    <property type="entry name" value="BCA_ABC_TP_C"/>
</dbReference>
<name>A0A6P2C6A1_9ACTN</name>
<accession>A0A6P2C6A1</accession>
<dbReference type="GO" id="GO:0016887">
    <property type="term" value="F:ATP hydrolysis activity"/>
    <property type="evidence" value="ECO:0007669"/>
    <property type="project" value="InterPro"/>
</dbReference>
<evidence type="ECO:0000259" key="4">
    <source>
        <dbReference type="PROSITE" id="PS50893"/>
    </source>
</evidence>
<dbReference type="SUPFAM" id="SSF52540">
    <property type="entry name" value="P-loop containing nucleoside triphosphate hydrolases"/>
    <property type="match status" value="1"/>
</dbReference>
<dbReference type="Pfam" id="PF00005">
    <property type="entry name" value="ABC_tran"/>
    <property type="match status" value="1"/>
</dbReference>
<keyword evidence="2" id="KW-0547">Nucleotide-binding</keyword>
<evidence type="ECO:0000256" key="2">
    <source>
        <dbReference type="ARBA" id="ARBA00022741"/>
    </source>
</evidence>
<evidence type="ECO:0000313" key="5">
    <source>
        <dbReference type="EMBL" id="TVZ06934.1"/>
    </source>
</evidence>
<feature type="domain" description="ABC transporter" evidence="4">
    <location>
        <begin position="23"/>
        <end position="271"/>
    </location>
</feature>
<dbReference type="InterPro" id="IPR003593">
    <property type="entry name" value="AAA+_ATPase"/>
</dbReference>
<dbReference type="Proteomes" id="UP000460272">
    <property type="component" value="Unassembled WGS sequence"/>
</dbReference>
<protein>
    <submittedName>
        <fullName evidence="5">ABC transporter ATP-binding protein</fullName>
    </submittedName>
</protein>
<dbReference type="Gene3D" id="3.40.50.300">
    <property type="entry name" value="P-loop containing nucleotide triphosphate hydrolases"/>
    <property type="match status" value="1"/>
</dbReference>
<dbReference type="AlphaFoldDB" id="A0A6P2C6A1"/>
<evidence type="ECO:0000256" key="3">
    <source>
        <dbReference type="ARBA" id="ARBA00022840"/>
    </source>
</evidence>
<comment type="caution">
    <text evidence="5">The sequence shown here is derived from an EMBL/GenBank/DDBJ whole genome shotgun (WGS) entry which is preliminary data.</text>
</comment>
<dbReference type="SMART" id="SM00382">
    <property type="entry name" value="AAA"/>
    <property type="match status" value="1"/>
</dbReference>
<dbReference type="InterPro" id="IPR003439">
    <property type="entry name" value="ABC_transporter-like_ATP-bd"/>
</dbReference>
<keyword evidence="3 5" id="KW-0067">ATP-binding</keyword>
<gene>
    <name evidence="5" type="ORF">EAS64_06265</name>
</gene>
<dbReference type="OrthoDB" id="4350300at2"/>
<dbReference type="GO" id="GO:0005886">
    <property type="term" value="C:plasma membrane"/>
    <property type="evidence" value="ECO:0007669"/>
    <property type="project" value="TreeGrafter"/>
</dbReference>
<keyword evidence="6" id="KW-1185">Reference proteome</keyword>
<reference evidence="5 6" key="1">
    <citation type="submission" date="2018-11" db="EMBL/GenBank/DDBJ databases">
        <title>Trebonia kvetii gen.nov., sp.nov., a novel acidophilic actinobacterium, and proposal of the new actinobacterial family Treboniaceae fam. nov.</title>
        <authorList>
            <person name="Rapoport D."/>
            <person name="Sagova-Mareckova M."/>
            <person name="Sedlacek I."/>
            <person name="Provaznik J."/>
            <person name="Kralova S."/>
            <person name="Pavlinic D."/>
            <person name="Benes V."/>
            <person name="Kopecky J."/>
        </authorList>
    </citation>
    <scope>NUCLEOTIDE SEQUENCE [LARGE SCALE GENOMIC DNA]</scope>
    <source>
        <strain evidence="5 6">15Tr583</strain>
    </source>
</reference>
<dbReference type="Pfam" id="PF12399">
    <property type="entry name" value="BCA_ABC_TP_C"/>
    <property type="match status" value="1"/>
</dbReference>
<dbReference type="RefSeq" id="WP_145851690.1">
    <property type="nucleotide sequence ID" value="NZ_RPFW01000001.1"/>
</dbReference>
<dbReference type="CDD" id="cd03219">
    <property type="entry name" value="ABC_Mj1267_LivG_branched"/>
    <property type="match status" value="1"/>
</dbReference>
<dbReference type="InterPro" id="IPR027417">
    <property type="entry name" value="P-loop_NTPase"/>
</dbReference>
<dbReference type="PANTHER" id="PTHR45772">
    <property type="entry name" value="CONSERVED COMPONENT OF ABC TRANSPORTER FOR NATURAL AMINO ACIDS-RELATED"/>
    <property type="match status" value="1"/>
</dbReference>
<proteinExistence type="predicted"/>
<dbReference type="GO" id="GO:0005524">
    <property type="term" value="F:ATP binding"/>
    <property type="evidence" value="ECO:0007669"/>
    <property type="project" value="UniProtKB-KW"/>
</dbReference>
<dbReference type="InterPro" id="IPR051120">
    <property type="entry name" value="ABC_AA/LPS_Transport"/>
</dbReference>
<evidence type="ECO:0000256" key="1">
    <source>
        <dbReference type="ARBA" id="ARBA00022448"/>
    </source>
</evidence>